<name>A0ABS9KDB0_9BACT</name>
<reference evidence="2" key="1">
    <citation type="submission" date="2022-01" db="EMBL/GenBank/DDBJ databases">
        <authorList>
            <person name="Wang Y."/>
        </authorList>
    </citation>
    <scope>NUCLEOTIDE SEQUENCE</scope>
    <source>
        <strain evidence="2">WB101</strain>
    </source>
</reference>
<dbReference type="Gene3D" id="3.30.2310.20">
    <property type="entry name" value="RelE-like"/>
    <property type="match status" value="1"/>
</dbReference>
<evidence type="ECO:0000256" key="1">
    <source>
        <dbReference type="ARBA" id="ARBA00022649"/>
    </source>
</evidence>
<accession>A0ABS9KDB0</accession>
<evidence type="ECO:0000313" key="3">
    <source>
        <dbReference type="Proteomes" id="UP001165366"/>
    </source>
</evidence>
<keyword evidence="1" id="KW-1277">Toxin-antitoxin system</keyword>
<dbReference type="Pfam" id="PF05016">
    <property type="entry name" value="ParE_toxin"/>
    <property type="match status" value="1"/>
</dbReference>
<protein>
    <submittedName>
        <fullName evidence="2">Type II toxin-antitoxin system RelE/ParE family toxin</fullName>
    </submittedName>
</protein>
<dbReference type="InterPro" id="IPR035093">
    <property type="entry name" value="RelE/ParE_toxin_dom_sf"/>
</dbReference>
<dbReference type="EMBL" id="JAKLWS010000010">
    <property type="protein sequence ID" value="MCG2588831.1"/>
    <property type="molecule type" value="Genomic_DNA"/>
</dbReference>
<organism evidence="2 3">
    <name type="scientific">Rhodohalobacter sulfatireducens</name>
    <dbReference type="NCBI Taxonomy" id="2911366"/>
    <lineage>
        <taxon>Bacteria</taxon>
        <taxon>Pseudomonadati</taxon>
        <taxon>Balneolota</taxon>
        <taxon>Balneolia</taxon>
        <taxon>Balneolales</taxon>
        <taxon>Balneolaceae</taxon>
        <taxon>Rhodohalobacter</taxon>
    </lineage>
</organism>
<dbReference type="Proteomes" id="UP001165366">
    <property type="component" value="Unassembled WGS sequence"/>
</dbReference>
<dbReference type="InterPro" id="IPR007712">
    <property type="entry name" value="RelE/ParE_toxin"/>
</dbReference>
<comment type="caution">
    <text evidence="2">The sequence shown here is derived from an EMBL/GenBank/DDBJ whole genome shotgun (WGS) entry which is preliminary data.</text>
</comment>
<dbReference type="RefSeq" id="WP_237853803.1">
    <property type="nucleotide sequence ID" value="NZ_JAKLWS010000010.1"/>
</dbReference>
<keyword evidence="3" id="KW-1185">Reference proteome</keyword>
<evidence type="ECO:0000313" key="2">
    <source>
        <dbReference type="EMBL" id="MCG2588831.1"/>
    </source>
</evidence>
<reference evidence="2" key="2">
    <citation type="submission" date="2024-05" db="EMBL/GenBank/DDBJ databases">
        <title>Rhodohalobacter halophilus gen. nov., sp. nov., a moderately halophilic member of the family Balneolaceae.</title>
        <authorList>
            <person name="Xia J."/>
        </authorList>
    </citation>
    <scope>NUCLEOTIDE SEQUENCE</scope>
    <source>
        <strain evidence="2">WB101</strain>
    </source>
</reference>
<proteinExistence type="predicted"/>
<gene>
    <name evidence="2" type="ORF">L6773_09655</name>
</gene>
<sequence>MTFQYHPEAAKELTSSIQYYEEKSNGLGAEFLDEIEEAIAQALAHPQSGSLLSKQDRRILLDRFPYEIIYFVSENIITITAVKHMKRKPGYWEKRLK</sequence>